<dbReference type="PANTHER" id="PTHR11845">
    <property type="entry name" value="5'-DEOXYNUCLEOTIDASE HDDC2"/>
    <property type="match status" value="1"/>
</dbReference>
<dbReference type="Proteomes" id="UP001497392">
    <property type="component" value="Unassembled WGS sequence"/>
</dbReference>
<evidence type="ECO:0000259" key="3">
    <source>
        <dbReference type="Pfam" id="PF13023"/>
    </source>
</evidence>
<dbReference type="Gene3D" id="1.10.3210.10">
    <property type="entry name" value="Hypothetical protein af1432"/>
    <property type="match status" value="2"/>
</dbReference>
<evidence type="ECO:0000256" key="2">
    <source>
        <dbReference type="ARBA" id="ARBA00022801"/>
    </source>
</evidence>
<evidence type="ECO:0000313" key="5">
    <source>
        <dbReference type="Proteomes" id="UP001497392"/>
    </source>
</evidence>
<evidence type="ECO:0000313" key="4">
    <source>
        <dbReference type="EMBL" id="CAL5225261.1"/>
    </source>
</evidence>
<dbReference type="InterPro" id="IPR006674">
    <property type="entry name" value="HD_domain"/>
</dbReference>
<gene>
    <name evidence="4" type="primary">g8054</name>
    <name evidence="4" type="ORF">VP750_LOCUS6920</name>
</gene>
<comment type="caution">
    <text evidence="4">The sequence shown here is derived from an EMBL/GenBank/DDBJ whole genome shotgun (WGS) entry which is preliminary data.</text>
</comment>
<evidence type="ECO:0000256" key="1">
    <source>
        <dbReference type="ARBA" id="ARBA00022723"/>
    </source>
</evidence>
<dbReference type="EMBL" id="CAXHTA020000012">
    <property type="protein sequence ID" value="CAL5225261.1"/>
    <property type="molecule type" value="Genomic_DNA"/>
</dbReference>
<organism evidence="4 5">
    <name type="scientific">Coccomyxa viridis</name>
    <dbReference type="NCBI Taxonomy" id="1274662"/>
    <lineage>
        <taxon>Eukaryota</taxon>
        <taxon>Viridiplantae</taxon>
        <taxon>Chlorophyta</taxon>
        <taxon>core chlorophytes</taxon>
        <taxon>Trebouxiophyceae</taxon>
        <taxon>Trebouxiophyceae incertae sedis</taxon>
        <taxon>Coccomyxaceae</taxon>
        <taxon>Coccomyxa</taxon>
    </lineage>
</organism>
<proteinExistence type="predicted"/>
<keyword evidence="1" id="KW-0479">Metal-binding</keyword>
<protein>
    <submittedName>
        <fullName evidence="4">G8054 protein</fullName>
    </submittedName>
</protein>
<dbReference type="SUPFAM" id="SSF109604">
    <property type="entry name" value="HD-domain/PDEase-like"/>
    <property type="match status" value="1"/>
</dbReference>
<feature type="domain" description="HD" evidence="3">
    <location>
        <begin position="18"/>
        <end position="53"/>
    </location>
</feature>
<name>A0ABP1G1W3_9CHLO</name>
<dbReference type="InterPro" id="IPR039356">
    <property type="entry name" value="YfbR/HDDC2"/>
</dbReference>
<sequence length="178" mass="19575">MLANRVSASQAIDFLHLVQNLKTSKRTGWVRCNVKGPESIADHMYRMGLMSLISGAEAIVGDITPNCGISKQKKAELEADAIRDIQKMLGANTAVASEVRELFEEYEAGETPEAMLVKDFDKLEMILQASEYEAAQGLSLQEFFDSTAGRFKTKTGKAWAAEIVTRRTARIGGQTQQS</sequence>
<reference evidence="4 5" key="1">
    <citation type="submission" date="2024-06" db="EMBL/GenBank/DDBJ databases">
        <authorList>
            <person name="Kraege A."/>
            <person name="Thomma B."/>
        </authorList>
    </citation>
    <scope>NUCLEOTIDE SEQUENCE [LARGE SCALE GENOMIC DNA]</scope>
</reference>
<feature type="domain" description="HD" evidence="3">
    <location>
        <begin position="56"/>
        <end position="155"/>
    </location>
</feature>
<dbReference type="PANTHER" id="PTHR11845:SF13">
    <property type="entry name" value="5'-DEOXYNUCLEOTIDASE HDDC2"/>
    <property type="match status" value="1"/>
</dbReference>
<keyword evidence="2" id="KW-0378">Hydrolase</keyword>
<dbReference type="Pfam" id="PF13023">
    <property type="entry name" value="HD_3"/>
    <property type="match status" value="2"/>
</dbReference>
<keyword evidence="5" id="KW-1185">Reference proteome</keyword>
<accession>A0ABP1G1W3</accession>